<keyword evidence="2" id="KW-1185">Reference proteome</keyword>
<dbReference type="RefSeq" id="WP_153042250.1">
    <property type="nucleotide sequence ID" value="NZ_JBHSYQ010000006.1"/>
</dbReference>
<reference evidence="2" key="1">
    <citation type="journal article" date="2019" name="Int. J. Syst. Evol. Microbiol.">
        <title>The Global Catalogue of Microorganisms (GCM) 10K type strain sequencing project: providing services to taxonomists for standard genome sequencing and annotation.</title>
        <authorList>
            <consortium name="The Broad Institute Genomics Platform"/>
            <consortium name="The Broad Institute Genome Sequencing Center for Infectious Disease"/>
            <person name="Wu L."/>
            <person name="Ma J."/>
        </authorList>
    </citation>
    <scope>NUCLEOTIDE SEQUENCE [LARGE SCALE GENOMIC DNA]</scope>
    <source>
        <strain evidence="2">CGMCC 4.7393</strain>
    </source>
</reference>
<proteinExistence type="predicted"/>
<organism evidence="1 2">
    <name type="scientific">Rufibacter roseus</name>
    <dbReference type="NCBI Taxonomy" id="1567108"/>
    <lineage>
        <taxon>Bacteria</taxon>
        <taxon>Pseudomonadati</taxon>
        <taxon>Bacteroidota</taxon>
        <taxon>Cytophagia</taxon>
        <taxon>Cytophagales</taxon>
        <taxon>Hymenobacteraceae</taxon>
        <taxon>Rufibacter</taxon>
    </lineage>
</organism>
<accession>A0ABW2DQH5</accession>
<name>A0ABW2DQH5_9BACT</name>
<gene>
    <name evidence="1" type="ORF">ACFQHR_14095</name>
</gene>
<dbReference type="Proteomes" id="UP001596405">
    <property type="component" value="Unassembled WGS sequence"/>
</dbReference>
<evidence type="ECO:0000313" key="1">
    <source>
        <dbReference type="EMBL" id="MFC6998763.1"/>
    </source>
</evidence>
<evidence type="ECO:0000313" key="2">
    <source>
        <dbReference type="Proteomes" id="UP001596405"/>
    </source>
</evidence>
<protein>
    <submittedName>
        <fullName evidence="1">Uncharacterized protein</fullName>
    </submittedName>
</protein>
<sequence length="93" mass="11197">MFKCLHQDWSKIKAIDWDDNNQVFWLITNSELKWYVQSDIIVFNANGSILTTQVPQNSELQKKLTQFHTEFIHPVFLFKEYKEDLKNCVEWNS</sequence>
<comment type="caution">
    <text evidence="1">The sequence shown here is derived from an EMBL/GenBank/DDBJ whole genome shotgun (WGS) entry which is preliminary data.</text>
</comment>
<dbReference type="EMBL" id="JBHSYQ010000006">
    <property type="protein sequence ID" value="MFC6998763.1"/>
    <property type="molecule type" value="Genomic_DNA"/>
</dbReference>